<name>A0A2S1R3R5_9ACTN</name>
<dbReference type="RefSeq" id="WP_108846155.1">
    <property type="nucleotide sequence ID" value="NZ_CP015449.1"/>
</dbReference>
<dbReference type="SUPFAM" id="SSF55961">
    <property type="entry name" value="Bet v1-like"/>
    <property type="match status" value="1"/>
</dbReference>
<evidence type="ECO:0008006" key="3">
    <source>
        <dbReference type="Google" id="ProtNLM"/>
    </source>
</evidence>
<evidence type="ECO:0000313" key="2">
    <source>
        <dbReference type="Proteomes" id="UP000244928"/>
    </source>
</evidence>
<dbReference type="KEGG" id="dlu:A6035_00400"/>
<dbReference type="Proteomes" id="UP000244928">
    <property type="component" value="Chromosome"/>
</dbReference>
<dbReference type="InterPro" id="IPR023393">
    <property type="entry name" value="START-like_dom_sf"/>
</dbReference>
<reference evidence="1 2" key="1">
    <citation type="submission" date="2016-04" db="EMBL/GenBank/DDBJ databases">
        <title>Complete genome sequence of Dietzia lutea YIM 80766T, a strain isolated from desert soil in Egypt.</title>
        <authorList>
            <person name="Zhao J."/>
            <person name="Hu B."/>
            <person name="Geng S."/>
            <person name="Nie Y."/>
            <person name="Tang Y."/>
        </authorList>
    </citation>
    <scope>NUCLEOTIDE SEQUENCE [LARGE SCALE GENOMIC DNA]</scope>
    <source>
        <strain evidence="1 2">YIM 80766</strain>
    </source>
</reference>
<proteinExistence type="predicted"/>
<dbReference type="Gene3D" id="3.30.530.20">
    <property type="match status" value="1"/>
</dbReference>
<dbReference type="EMBL" id="CP015449">
    <property type="protein sequence ID" value="AWH90891.1"/>
    <property type="molecule type" value="Genomic_DNA"/>
</dbReference>
<sequence>MGARRDTPGGAEGDPGGVVEVVRSSVVRAPRERVWARVVTADGVAHEFGPVLTMRFPSALAGTSIAEVPTGRPVGRAWILLAGVIPLEFDDLTILEDSASRYFHERSRLGSCRVWEHRRDLEALPDGTTRVTDTLRAVPRALLPRSVVRAVVGALFTHRHRRLARWADTTSGTR</sequence>
<accession>A0A2S1R3R5</accession>
<keyword evidence="2" id="KW-1185">Reference proteome</keyword>
<gene>
    <name evidence="1" type="ORF">A6035_00400</name>
</gene>
<protein>
    <recommendedName>
        <fullName evidence="3">Polyketide cyclase</fullName>
    </recommendedName>
</protein>
<evidence type="ECO:0000313" key="1">
    <source>
        <dbReference type="EMBL" id="AWH90891.1"/>
    </source>
</evidence>
<organism evidence="1 2">
    <name type="scientific">Dietzia lutea</name>
    <dbReference type="NCBI Taxonomy" id="546160"/>
    <lineage>
        <taxon>Bacteria</taxon>
        <taxon>Bacillati</taxon>
        <taxon>Actinomycetota</taxon>
        <taxon>Actinomycetes</taxon>
        <taxon>Mycobacteriales</taxon>
        <taxon>Dietziaceae</taxon>
        <taxon>Dietzia</taxon>
    </lineage>
</organism>
<dbReference type="AlphaFoldDB" id="A0A2S1R3R5"/>